<proteinExistence type="predicted"/>
<gene>
    <name evidence="1" type="ORF">A2365_00880</name>
</gene>
<evidence type="ECO:0000313" key="1">
    <source>
        <dbReference type="EMBL" id="OGZ27207.1"/>
    </source>
</evidence>
<dbReference type="SUPFAM" id="SSF58100">
    <property type="entry name" value="Bacterial hemolysins"/>
    <property type="match status" value="1"/>
</dbReference>
<dbReference type="AlphaFoldDB" id="A0A1G2EN83"/>
<dbReference type="EMBL" id="MHMM01000010">
    <property type="protein sequence ID" value="OGZ27207.1"/>
    <property type="molecule type" value="Genomic_DNA"/>
</dbReference>
<evidence type="ECO:0000313" key="2">
    <source>
        <dbReference type="Proteomes" id="UP000177740"/>
    </source>
</evidence>
<accession>A0A1G2EN83</accession>
<comment type="caution">
    <text evidence="1">The sequence shown here is derived from an EMBL/GenBank/DDBJ whole genome shotgun (WGS) entry which is preliminary data.</text>
</comment>
<dbReference type="Gene3D" id="1.20.5.190">
    <property type="match status" value="2"/>
</dbReference>
<reference evidence="1 2" key="1">
    <citation type="journal article" date="2016" name="Nat. Commun.">
        <title>Thousands of microbial genomes shed light on interconnected biogeochemical processes in an aquifer system.</title>
        <authorList>
            <person name="Anantharaman K."/>
            <person name="Brown C.T."/>
            <person name="Hug L.A."/>
            <person name="Sharon I."/>
            <person name="Castelle C.J."/>
            <person name="Probst A.J."/>
            <person name="Thomas B.C."/>
            <person name="Singh A."/>
            <person name="Wilkins M.J."/>
            <person name="Karaoz U."/>
            <person name="Brodie E.L."/>
            <person name="Williams K.H."/>
            <person name="Hubbard S.S."/>
            <person name="Banfield J.F."/>
        </authorList>
    </citation>
    <scope>NUCLEOTIDE SEQUENCE [LARGE SCALE GENOMIC DNA]</scope>
</reference>
<name>A0A1G2EN83_9BACT</name>
<evidence type="ECO:0008006" key="3">
    <source>
        <dbReference type="Google" id="ProtNLM"/>
    </source>
</evidence>
<sequence>MEKEIEKKLNIIIDSVNNIKTDVGSLKTDVGSLKTDVGSLKTDVGSLKTDVGSLKTDMEQVKTGVAVNKANIVYGFAEAKTERAEIKKRINQVYDSVDGFSKTVNDLQIEFETNKEDSKRIKGVINEKLGVDLT</sequence>
<dbReference type="Proteomes" id="UP000177740">
    <property type="component" value="Unassembled WGS sequence"/>
</dbReference>
<organism evidence="1 2">
    <name type="scientific">Candidatus Nealsonbacteria bacterium RIFOXYB1_FULL_40_15</name>
    <dbReference type="NCBI Taxonomy" id="1801677"/>
    <lineage>
        <taxon>Bacteria</taxon>
        <taxon>Candidatus Nealsoniibacteriota</taxon>
    </lineage>
</organism>
<dbReference type="STRING" id="1801677.A2365_00880"/>
<protein>
    <recommendedName>
        <fullName evidence="3">t-SNARE coiled-coil homology domain-containing protein</fullName>
    </recommendedName>
</protein>